<dbReference type="Proteomes" id="UP000596117">
    <property type="component" value="Chromosome"/>
</dbReference>
<proteinExistence type="predicted"/>
<sequence length="98" mass="11156">MMTYGLNYQYLPKNSPNGRPLDSGSALLDHPVKAEELVLLPNVGDYVQIDYSARGGESFAGKVRSKLFRYMVRDDSQWCQINIVVEEDDDDWGLLIKE</sequence>
<gene>
    <name evidence="1" type="ORF">I6H83_15735</name>
</gene>
<reference evidence="1 2" key="1">
    <citation type="submission" date="2020-12" db="EMBL/GenBank/DDBJ databases">
        <title>FDA dAtabase for Regulatory Grade micrObial Sequences (FDA-ARGOS): Supporting development and validation of Infectious Disease Dx tests.</title>
        <authorList>
            <person name="Kerrigan L."/>
            <person name="Long C."/>
            <person name="Tallon L."/>
            <person name="Sadzewicz L."/>
            <person name="Zhao X."/>
            <person name="Boylan J."/>
            <person name="Ott S."/>
            <person name="Bowen H."/>
            <person name="Vavikolanu K."/>
            <person name="Mehta A."/>
            <person name="Aluvathingal J."/>
            <person name="Nadendla S."/>
            <person name="Yan Y."/>
            <person name="Sichtig H."/>
        </authorList>
    </citation>
    <scope>NUCLEOTIDE SEQUENCE [LARGE SCALE GENOMIC DNA]</scope>
    <source>
        <strain evidence="1 2">FDAARGOS_1026</strain>
    </source>
</reference>
<dbReference type="RefSeq" id="WP_198478728.1">
    <property type="nucleotide sequence ID" value="NZ_BJNC01000003.1"/>
</dbReference>
<dbReference type="EMBL" id="CP066026">
    <property type="protein sequence ID" value="QQB88559.1"/>
    <property type="molecule type" value="Genomic_DNA"/>
</dbReference>
<accession>A0A7T4GGR5</accession>
<organism evidence="1 2">
    <name type="scientific">Brevundimonas diminuta</name>
    <name type="common">Pseudomonas diminuta</name>
    <dbReference type="NCBI Taxonomy" id="293"/>
    <lineage>
        <taxon>Bacteria</taxon>
        <taxon>Pseudomonadati</taxon>
        <taxon>Pseudomonadota</taxon>
        <taxon>Alphaproteobacteria</taxon>
        <taxon>Caulobacterales</taxon>
        <taxon>Caulobacteraceae</taxon>
        <taxon>Brevundimonas</taxon>
    </lineage>
</organism>
<protein>
    <submittedName>
        <fullName evidence="1">Uncharacterized protein</fullName>
    </submittedName>
</protein>
<keyword evidence="2" id="KW-1185">Reference proteome</keyword>
<evidence type="ECO:0000313" key="2">
    <source>
        <dbReference type="Proteomes" id="UP000596117"/>
    </source>
</evidence>
<evidence type="ECO:0000313" key="1">
    <source>
        <dbReference type="EMBL" id="QQB88559.1"/>
    </source>
</evidence>
<name>A0A7T4GGR5_BREDI</name>